<feature type="chain" id="PRO_5042827830" evidence="3">
    <location>
        <begin position="18"/>
        <end position="196"/>
    </location>
</feature>
<dbReference type="PANTHER" id="PTHR47466:SF1">
    <property type="entry name" value="METALLOPROTEASE MEP1 (AFU_ORTHOLOGUE AFUA_1G07730)-RELATED"/>
    <property type="match status" value="1"/>
</dbReference>
<dbReference type="EMBL" id="JAPDMZ010000016">
    <property type="protein sequence ID" value="KAK0556359.1"/>
    <property type="molecule type" value="Genomic_DNA"/>
</dbReference>
<evidence type="ECO:0000313" key="4">
    <source>
        <dbReference type="EMBL" id="KAK0556359.1"/>
    </source>
</evidence>
<dbReference type="InterPro" id="IPR024079">
    <property type="entry name" value="MetalloPept_cat_dom_sf"/>
</dbReference>
<feature type="region of interest" description="Disordered" evidence="2">
    <location>
        <begin position="175"/>
        <end position="196"/>
    </location>
</feature>
<dbReference type="AlphaFoldDB" id="A0AAN6JT70"/>
<name>A0AAN6JT70_9BASI</name>
<organism evidence="4 5">
    <name type="scientific">Tilletia horrida</name>
    <dbReference type="NCBI Taxonomy" id="155126"/>
    <lineage>
        <taxon>Eukaryota</taxon>
        <taxon>Fungi</taxon>
        <taxon>Dikarya</taxon>
        <taxon>Basidiomycota</taxon>
        <taxon>Ustilaginomycotina</taxon>
        <taxon>Exobasidiomycetes</taxon>
        <taxon>Tilletiales</taxon>
        <taxon>Tilletiaceae</taxon>
        <taxon>Tilletia</taxon>
    </lineage>
</organism>
<reference evidence="4" key="1">
    <citation type="journal article" date="2023" name="PhytoFront">
        <title>Draft Genome Resources of Seven Strains of Tilletia horrida, Causal Agent of Kernel Smut of Rice.</title>
        <authorList>
            <person name="Khanal S."/>
            <person name="Antony Babu S."/>
            <person name="Zhou X.G."/>
        </authorList>
    </citation>
    <scope>NUCLEOTIDE SEQUENCE</scope>
    <source>
        <strain evidence="4">TX6</strain>
    </source>
</reference>
<dbReference type="GO" id="GO:0008237">
    <property type="term" value="F:metallopeptidase activity"/>
    <property type="evidence" value="ECO:0007669"/>
    <property type="project" value="InterPro"/>
</dbReference>
<sequence length="196" mass="21779">MRPQFLTLLAALPLVVADLTPRRHSARAVAHRAFVEHKCGHHLNFVGISAEEMLRNTTNRLAEQAKVARATTSKTISVYWHTIVSENKEGAITPDQISQQMDTVNKDFADSGITFKLVASDTTVNSDWFSKMVKYFTPEETEMKIALHKGGPGDLNVYTAQLTGYLGYTTVPEAYASQPKNGTSRPSKCRQHDQRG</sequence>
<dbReference type="Gene3D" id="3.40.390.10">
    <property type="entry name" value="Collagenase (Catalytic Domain)"/>
    <property type="match status" value="1"/>
</dbReference>
<gene>
    <name evidence="4" type="ORF">OC846_001182</name>
</gene>
<evidence type="ECO:0000313" key="5">
    <source>
        <dbReference type="Proteomes" id="UP001176517"/>
    </source>
</evidence>
<protein>
    <submittedName>
        <fullName evidence="4">Uncharacterized protein</fullName>
    </submittedName>
</protein>
<feature type="signal peptide" evidence="3">
    <location>
        <begin position="1"/>
        <end position="17"/>
    </location>
</feature>
<comment type="similarity">
    <text evidence="1">Belongs to the peptidase M43B family.</text>
</comment>
<comment type="caution">
    <text evidence="4">The sequence shown here is derived from an EMBL/GenBank/DDBJ whole genome shotgun (WGS) entry which is preliminary data.</text>
</comment>
<evidence type="ECO:0000256" key="2">
    <source>
        <dbReference type="SAM" id="MobiDB-lite"/>
    </source>
</evidence>
<proteinExistence type="inferred from homology"/>
<keyword evidence="3" id="KW-0732">Signal</keyword>
<evidence type="ECO:0000256" key="1">
    <source>
        <dbReference type="ARBA" id="ARBA00008721"/>
    </source>
</evidence>
<accession>A0AAN6JT70</accession>
<dbReference type="Proteomes" id="UP001176517">
    <property type="component" value="Unassembled WGS sequence"/>
</dbReference>
<dbReference type="PANTHER" id="PTHR47466">
    <property type="match status" value="1"/>
</dbReference>
<keyword evidence="5" id="KW-1185">Reference proteome</keyword>
<evidence type="ECO:0000256" key="3">
    <source>
        <dbReference type="SAM" id="SignalP"/>
    </source>
</evidence>